<evidence type="ECO:0000256" key="1">
    <source>
        <dbReference type="ARBA" id="ARBA00022603"/>
    </source>
</evidence>
<dbReference type="CDD" id="cd02440">
    <property type="entry name" value="AdoMet_MTases"/>
    <property type="match status" value="1"/>
</dbReference>
<dbReference type="InterPro" id="IPR036390">
    <property type="entry name" value="WH_DNA-bd_sf"/>
</dbReference>
<dbReference type="InterPro" id="IPR012967">
    <property type="entry name" value="COMT_dimerisation"/>
</dbReference>
<keyword evidence="2" id="KW-0808">Transferase</keyword>
<dbReference type="SUPFAM" id="SSF46785">
    <property type="entry name" value="Winged helix' DNA-binding domain"/>
    <property type="match status" value="1"/>
</dbReference>
<proteinExistence type="predicted"/>
<name>A0ABN3PZ33_9ACTN</name>
<evidence type="ECO:0000256" key="3">
    <source>
        <dbReference type="ARBA" id="ARBA00022691"/>
    </source>
</evidence>
<dbReference type="PROSITE" id="PS51683">
    <property type="entry name" value="SAM_OMT_II"/>
    <property type="match status" value="1"/>
</dbReference>
<dbReference type="RefSeq" id="WP_344564868.1">
    <property type="nucleotide sequence ID" value="NZ_BAAARJ010000006.1"/>
</dbReference>
<dbReference type="GO" id="GO:0032259">
    <property type="term" value="P:methylation"/>
    <property type="evidence" value="ECO:0007669"/>
    <property type="project" value="UniProtKB-KW"/>
</dbReference>
<evidence type="ECO:0000259" key="5">
    <source>
        <dbReference type="Pfam" id="PF08100"/>
    </source>
</evidence>
<feature type="domain" description="O-methyltransferase C-terminal" evidence="4">
    <location>
        <begin position="112"/>
        <end position="323"/>
    </location>
</feature>
<dbReference type="Proteomes" id="UP001501447">
    <property type="component" value="Unassembled WGS sequence"/>
</dbReference>
<gene>
    <name evidence="6" type="ORF">GCM10009863_23090</name>
</gene>
<evidence type="ECO:0000256" key="2">
    <source>
        <dbReference type="ARBA" id="ARBA00022679"/>
    </source>
</evidence>
<evidence type="ECO:0000313" key="7">
    <source>
        <dbReference type="Proteomes" id="UP001501447"/>
    </source>
</evidence>
<keyword evidence="7" id="KW-1185">Reference proteome</keyword>
<dbReference type="InterPro" id="IPR016461">
    <property type="entry name" value="COMT-like"/>
</dbReference>
<keyword evidence="1 6" id="KW-0489">Methyltransferase</keyword>
<dbReference type="Gene3D" id="1.10.287.1350">
    <property type="match status" value="1"/>
</dbReference>
<accession>A0ABN3PZ33</accession>
<dbReference type="PIRSF" id="PIRSF005739">
    <property type="entry name" value="O-mtase"/>
    <property type="match status" value="1"/>
</dbReference>
<reference evidence="6 7" key="1">
    <citation type="journal article" date="2019" name="Int. J. Syst. Evol. Microbiol.">
        <title>The Global Catalogue of Microorganisms (GCM) 10K type strain sequencing project: providing services to taxonomists for standard genome sequencing and annotation.</title>
        <authorList>
            <consortium name="The Broad Institute Genomics Platform"/>
            <consortium name="The Broad Institute Genome Sequencing Center for Infectious Disease"/>
            <person name="Wu L."/>
            <person name="Ma J."/>
        </authorList>
    </citation>
    <scope>NUCLEOTIDE SEQUENCE [LARGE SCALE GENOMIC DNA]</scope>
    <source>
        <strain evidence="6 7">JCM 16373</strain>
    </source>
</reference>
<organism evidence="6 7">
    <name type="scientific">Streptomyces axinellae</name>
    <dbReference type="NCBI Taxonomy" id="552788"/>
    <lineage>
        <taxon>Bacteria</taxon>
        <taxon>Bacillati</taxon>
        <taxon>Actinomycetota</taxon>
        <taxon>Actinomycetes</taxon>
        <taxon>Kitasatosporales</taxon>
        <taxon>Streptomycetaceae</taxon>
        <taxon>Streptomyces</taxon>
    </lineage>
</organism>
<evidence type="ECO:0000259" key="4">
    <source>
        <dbReference type="Pfam" id="PF00891"/>
    </source>
</evidence>
<comment type="caution">
    <text evidence="6">The sequence shown here is derived from an EMBL/GenBank/DDBJ whole genome shotgun (WGS) entry which is preliminary data.</text>
</comment>
<dbReference type="GO" id="GO:0008168">
    <property type="term" value="F:methyltransferase activity"/>
    <property type="evidence" value="ECO:0007669"/>
    <property type="project" value="UniProtKB-KW"/>
</dbReference>
<dbReference type="Pfam" id="PF00891">
    <property type="entry name" value="Methyltransf_2"/>
    <property type="match status" value="1"/>
</dbReference>
<dbReference type="PANTHER" id="PTHR43712:SF2">
    <property type="entry name" value="O-METHYLTRANSFERASE CICE"/>
    <property type="match status" value="1"/>
</dbReference>
<dbReference type="InterPro" id="IPR036388">
    <property type="entry name" value="WH-like_DNA-bd_sf"/>
</dbReference>
<feature type="domain" description="O-methyltransferase dimerisation" evidence="5">
    <location>
        <begin position="14"/>
        <end position="84"/>
    </location>
</feature>
<dbReference type="Gene3D" id="1.10.10.10">
    <property type="entry name" value="Winged helix-like DNA-binding domain superfamily/Winged helix DNA-binding domain"/>
    <property type="match status" value="1"/>
</dbReference>
<sequence length="346" mass="37778">MTHDDAATRAMLVRLTYGYMTSQMIRTAVELRVPELLRDGPRDSDELAALTGTHPPSLYRLLRSLAAFGILTEPEPHTFATASAGALLDSTAPGHLTDIVRLFCGAEFWQSWERLTHSITTGEAAFDTLHGTDFYSYVARNPQFAQVFRDAMGTNAAFEAPYIVAGYDFSPYRTLVDVGGGDGTLLAAILRETPAQRGVVLETPATAQQAREQLAGAGLAGRTEVVEGDFFDKVPESGDGYLLKSVLHNWDDERAVALLRTCRRAMDEADRLLVLEPVLPVTARESVCVETAFSDVNMLVLTAGGFERTEAEMRRVFEAAGFELAAVSAQIEATDFRVVEGRPVPR</sequence>
<dbReference type="SUPFAM" id="SSF53335">
    <property type="entry name" value="S-adenosyl-L-methionine-dependent methyltransferases"/>
    <property type="match status" value="1"/>
</dbReference>
<dbReference type="InterPro" id="IPR001077">
    <property type="entry name" value="COMT_C"/>
</dbReference>
<dbReference type="InterPro" id="IPR029063">
    <property type="entry name" value="SAM-dependent_MTases_sf"/>
</dbReference>
<dbReference type="Pfam" id="PF08100">
    <property type="entry name" value="Dimerisation"/>
    <property type="match status" value="1"/>
</dbReference>
<dbReference type="EMBL" id="BAAARJ010000006">
    <property type="protein sequence ID" value="GAA2609013.1"/>
    <property type="molecule type" value="Genomic_DNA"/>
</dbReference>
<evidence type="ECO:0000313" key="6">
    <source>
        <dbReference type="EMBL" id="GAA2609013.1"/>
    </source>
</evidence>
<dbReference type="PANTHER" id="PTHR43712">
    <property type="entry name" value="PUTATIVE (AFU_ORTHOLOGUE AFUA_4G14580)-RELATED"/>
    <property type="match status" value="1"/>
</dbReference>
<dbReference type="Gene3D" id="3.40.50.150">
    <property type="entry name" value="Vaccinia Virus protein VP39"/>
    <property type="match status" value="1"/>
</dbReference>
<keyword evidence="3" id="KW-0949">S-adenosyl-L-methionine</keyword>
<protein>
    <submittedName>
        <fullName evidence="6">Methyltransferase</fullName>
    </submittedName>
</protein>